<name>A0A9D7XTW5_9BACT</name>
<evidence type="ECO:0000259" key="2">
    <source>
        <dbReference type="Pfam" id="PF03795"/>
    </source>
</evidence>
<comment type="similarity">
    <text evidence="1">Belongs to the YciI family.</text>
</comment>
<dbReference type="InterPro" id="IPR011008">
    <property type="entry name" value="Dimeric_a/b-barrel"/>
</dbReference>
<gene>
    <name evidence="3" type="ORF">IPP15_11700</name>
</gene>
<accession>A0A9D7XTW5</accession>
<evidence type="ECO:0000313" key="4">
    <source>
        <dbReference type="Proteomes" id="UP000808337"/>
    </source>
</evidence>
<comment type="caution">
    <text evidence="3">The sequence shown here is derived from an EMBL/GenBank/DDBJ whole genome shotgun (WGS) entry which is preliminary data.</text>
</comment>
<organism evidence="3 4">
    <name type="scientific">Candidatus Opimibacter skivensis</name>
    <dbReference type="NCBI Taxonomy" id="2982028"/>
    <lineage>
        <taxon>Bacteria</taxon>
        <taxon>Pseudomonadati</taxon>
        <taxon>Bacteroidota</taxon>
        <taxon>Saprospiria</taxon>
        <taxon>Saprospirales</taxon>
        <taxon>Saprospiraceae</taxon>
        <taxon>Candidatus Opimibacter</taxon>
    </lineage>
</organism>
<dbReference type="InterPro" id="IPR005545">
    <property type="entry name" value="YCII"/>
</dbReference>
<evidence type="ECO:0000313" key="3">
    <source>
        <dbReference type="EMBL" id="MBK9983067.1"/>
    </source>
</evidence>
<dbReference type="EMBL" id="JADKGY010000008">
    <property type="protein sequence ID" value="MBK9983067.1"/>
    <property type="molecule type" value="Genomic_DNA"/>
</dbReference>
<evidence type="ECO:0000256" key="1">
    <source>
        <dbReference type="ARBA" id="ARBA00007689"/>
    </source>
</evidence>
<feature type="domain" description="YCII-related" evidence="2">
    <location>
        <begin position="74"/>
        <end position="136"/>
    </location>
</feature>
<proteinExistence type="inferred from homology"/>
<dbReference type="PROSITE" id="PS51257">
    <property type="entry name" value="PROKAR_LIPOPROTEIN"/>
    <property type="match status" value="1"/>
</dbReference>
<sequence>MKSIYSLIIVIPFLFLLGSCQPDVKAVTTKTEETASTMVYDSVLASNLGADEYGMKHYVLAFLRKGPNRDQDSIKTAQVMRKHLDNIKRMADEGKLAIAGPFEDDGEIRGIYIFNVATIEEAKALTETDPAIQEGRLAMELHPWYGSAALMTVPETHKKIAKSKI</sequence>
<dbReference type="Gene3D" id="3.30.70.1060">
    <property type="entry name" value="Dimeric alpha+beta barrel"/>
    <property type="match status" value="1"/>
</dbReference>
<dbReference type="SUPFAM" id="SSF54909">
    <property type="entry name" value="Dimeric alpha+beta barrel"/>
    <property type="match status" value="1"/>
</dbReference>
<dbReference type="Pfam" id="PF03795">
    <property type="entry name" value="YCII"/>
    <property type="match status" value="1"/>
</dbReference>
<dbReference type="Proteomes" id="UP000808337">
    <property type="component" value="Unassembled WGS sequence"/>
</dbReference>
<dbReference type="AlphaFoldDB" id="A0A9D7XTW5"/>
<protein>
    <recommendedName>
        <fullName evidence="2">YCII-related domain-containing protein</fullName>
    </recommendedName>
</protein>
<reference evidence="3 4" key="1">
    <citation type="submission" date="2020-10" db="EMBL/GenBank/DDBJ databases">
        <title>Connecting structure to function with the recovery of over 1000 high-quality activated sludge metagenome-assembled genomes encoding full-length rRNA genes using long-read sequencing.</title>
        <authorList>
            <person name="Singleton C.M."/>
            <person name="Petriglieri F."/>
            <person name="Kristensen J.M."/>
            <person name="Kirkegaard R.H."/>
            <person name="Michaelsen T.Y."/>
            <person name="Andersen M.H."/>
            <person name="Karst S.M."/>
            <person name="Dueholm M.S."/>
            <person name="Nielsen P.H."/>
            <person name="Albertsen M."/>
        </authorList>
    </citation>
    <scope>NUCLEOTIDE SEQUENCE [LARGE SCALE GENOMIC DNA]</scope>
    <source>
        <strain evidence="3">Ribe_18-Q3-R11-54_MAXAC.273</strain>
    </source>
</reference>